<keyword evidence="2" id="KW-0547">Nucleotide-binding</keyword>
<evidence type="ECO:0000313" key="6">
    <source>
        <dbReference type="Proteomes" id="UP000414233"/>
    </source>
</evidence>
<comment type="similarity">
    <text evidence="1">Belongs to the AAA ATPase family.</text>
</comment>
<dbReference type="Pfam" id="PF00004">
    <property type="entry name" value="AAA"/>
    <property type="match status" value="2"/>
</dbReference>
<evidence type="ECO:0000259" key="4">
    <source>
        <dbReference type="SMART" id="SM00382"/>
    </source>
</evidence>
<evidence type="ECO:0000256" key="1">
    <source>
        <dbReference type="ARBA" id="ARBA00006914"/>
    </source>
</evidence>
<dbReference type="InterPro" id="IPR050221">
    <property type="entry name" value="26S_Proteasome_ATPase"/>
</dbReference>
<evidence type="ECO:0000313" key="5">
    <source>
        <dbReference type="EMBL" id="VVE41643.1"/>
    </source>
</evidence>
<dbReference type="Gene3D" id="3.40.50.300">
    <property type="entry name" value="P-loop containing nucleotide triphosphate hydrolases"/>
    <property type="match status" value="2"/>
</dbReference>
<keyword evidence="3" id="KW-0067">ATP-binding</keyword>
<dbReference type="PANTHER" id="PTHR23073">
    <property type="entry name" value="26S PROTEASOME REGULATORY SUBUNIT"/>
    <property type="match status" value="1"/>
</dbReference>
<accession>A0A5E4XZI2</accession>
<dbReference type="GO" id="GO:0005524">
    <property type="term" value="F:ATP binding"/>
    <property type="evidence" value="ECO:0007669"/>
    <property type="project" value="UniProtKB-KW"/>
</dbReference>
<protein>
    <submittedName>
        <fullName evidence="5">ATPase of the AAA+ class</fullName>
    </submittedName>
</protein>
<proteinExistence type="inferred from homology"/>
<dbReference type="AlphaFoldDB" id="A0A5E4XZI2"/>
<dbReference type="RefSeq" id="WP_224788893.1">
    <property type="nucleotide sequence ID" value="NZ_CABPRZ010000020.1"/>
</dbReference>
<dbReference type="GO" id="GO:0016887">
    <property type="term" value="F:ATP hydrolysis activity"/>
    <property type="evidence" value="ECO:0007669"/>
    <property type="project" value="InterPro"/>
</dbReference>
<dbReference type="SMART" id="SM00382">
    <property type="entry name" value="AAA"/>
    <property type="match status" value="2"/>
</dbReference>
<keyword evidence="6" id="KW-1185">Reference proteome</keyword>
<dbReference type="InterPro" id="IPR027417">
    <property type="entry name" value="P-loop_NTPase"/>
</dbReference>
<dbReference type="InterPro" id="IPR003593">
    <property type="entry name" value="AAA+_ATPase"/>
</dbReference>
<organism evidence="5 6">
    <name type="scientific">Pandoraea terrae</name>
    <dbReference type="NCBI Taxonomy" id="1537710"/>
    <lineage>
        <taxon>Bacteria</taxon>
        <taxon>Pseudomonadati</taxon>
        <taxon>Pseudomonadota</taxon>
        <taxon>Betaproteobacteria</taxon>
        <taxon>Burkholderiales</taxon>
        <taxon>Burkholderiaceae</taxon>
        <taxon>Pandoraea</taxon>
    </lineage>
</organism>
<dbReference type="CDD" id="cd19481">
    <property type="entry name" value="RecA-like_protease"/>
    <property type="match status" value="1"/>
</dbReference>
<feature type="domain" description="AAA+ ATPase" evidence="4">
    <location>
        <begin position="253"/>
        <end position="386"/>
    </location>
</feature>
<dbReference type="EMBL" id="CABPRZ010000020">
    <property type="protein sequence ID" value="VVE41643.1"/>
    <property type="molecule type" value="Genomic_DNA"/>
</dbReference>
<evidence type="ECO:0000256" key="3">
    <source>
        <dbReference type="ARBA" id="ARBA00022840"/>
    </source>
</evidence>
<dbReference type="InterPro" id="IPR003959">
    <property type="entry name" value="ATPase_AAA_core"/>
</dbReference>
<feature type="domain" description="AAA+ ATPase" evidence="4">
    <location>
        <begin position="494"/>
        <end position="623"/>
    </location>
</feature>
<reference evidence="5 6" key="1">
    <citation type="submission" date="2019-08" db="EMBL/GenBank/DDBJ databases">
        <authorList>
            <person name="Peeters C."/>
        </authorList>
    </citation>
    <scope>NUCLEOTIDE SEQUENCE [LARGE SCALE GENOMIC DNA]</scope>
    <source>
        <strain evidence="5 6">LMG 30175</strain>
    </source>
</reference>
<name>A0A5E4XZI2_9BURK</name>
<dbReference type="Proteomes" id="UP000414233">
    <property type="component" value="Unassembled WGS sequence"/>
</dbReference>
<gene>
    <name evidence="5" type="ORF">PTE30175_04092</name>
</gene>
<evidence type="ECO:0000256" key="2">
    <source>
        <dbReference type="ARBA" id="ARBA00022741"/>
    </source>
</evidence>
<sequence length="701" mass="76876">MSSMNTQRLATRPNQSSLDLPPKIKLWLLRLLVPLAGHKSFVQHHGFSDDRLADVLGFGEWIDAEQSPFDASAVRKKLSKLYRAAENRRDDADISPCLGANIARLARLTGLSATDCKILEFVVMLKNERLLDDTADFLGSLSSSKLFHVLSVLLDEPEPLIRASLGSLGVLAHSGLVSIDRSRTALLNGKLQLLSDSFADHIASSETDPIALLRDTVALSSPGKLTLSDYRHVDESLSVLLPYLRRALSSRRKGVNIFVHGEPGTGKSELAKALAAHVDCELFEVASENDDGDPINGERRMRAFRAAQSFLRQRSAMIVFDEVEDVFNDGDRFFGRKSIAQTRKAWMNRVLEANPVPTFWLCNSVECLDAAFIRRFDMVIELPVPPRSQRAKIIENACNGLLDAPAVDLMAASENLAPAIVTRAAAVVHSIREELGPEEAAAAMQRLIDSTLQAQGHPPTAQGSPDALPQTYDPAFVHADVDLGNLASSMLRARSGRLCLYGPPGTGKTAFGRWLARQLGVPLHVRRASDLMSMWVGGSEKNIAHAFRQAQREGALLLIDEVDSFLQDRRGAVRSWEVTQVNEMLTQMEAFCGVFVASTNLMDGLDQAALRRFDLKVKFDYLLPRQAWDLLCRYCDVLGLPAPGAALSTRLGRLRTLTPGDFAVIARQRPLRGLACPADFISALEAECALKEGPRSGLGFL</sequence>
<dbReference type="SUPFAM" id="SSF52540">
    <property type="entry name" value="P-loop containing nucleoside triphosphate hydrolases"/>
    <property type="match status" value="2"/>
</dbReference>